<protein>
    <submittedName>
        <fullName evidence="3">Uncharacterized protein</fullName>
    </submittedName>
</protein>
<feature type="region of interest" description="Disordered" evidence="1">
    <location>
        <begin position="208"/>
        <end position="235"/>
    </location>
</feature>
<feature type="compositionally biased region" description="Low complexity" evidence="1">
    <location>
        <begin position="215"/>
        <end position="226"/>
    </location>
</feature>
<evidence type="ECO:0000313" key="3">
    <source>
        <dbReference type="EMBL" id="KAF2656160.1"/>
    </source>
</evidence>
<dbReference type="OrthoDB" id="5421784at2759"/>
<dbReference type="Proteomes" id="UP000799324">
    <property type="component" value="Unassembled WGS sequence"/>
</dbReference>
<accession>A0A6A6T8M8</accession>
<organism evidence="3 4">
    <name type="scientific">Lophiostoma macrostomum CBS 122681</name>
    <dbReference type="NCBI Taxonomy" id="1314788"/>
    <lineage>
        <taxon>Eukaryota</taxon>
        <taxon>Fungi</taxon>
        <taxon>Dikarya</taxon>
        <taxon>Ascomycota</taxon>
        <taxon>Pezizomycotina</taxon>
        <taxon>Dothideomycetes</taxon>
        <taxon>Pleosporomycetidae</taxon>
        <taxon>Pleosporales</taxon>
        <taxon>Lophiostomataceae</taxon>
        <taxon>Lophiostoma</taxon>
    </lineage>
</organism>
<feature type="compositionally biased region" description="Low complexity" evidence="1">
    <location>
        <begin position="135"/>
        <end position="180"/>
    </location>
</feature>
<evidence type="ECO:0000256" key="2">
    <source>
        <dbReference type="SAM" id="Phobius"/>
    </source>
</evidence>
<keyword evidence="2" id="KW-0472">Membrane</keyword>
<keyword evidence="2" id="KW-1133">Transmembrane helix</keyword>
<dbReference type="EMBL" id="MU004339">
    <property type="protein sequence ID" value="KAF2656160.1"/>
    <property type="molecule type" value="Genomic_DNA"/>
</dbReference>
<gene>
    <name evidence="3" type="ORF">K491DRAFT_704146</name>
</gene>
<feature type="compositionally biased region" description="Polar residues" evidence="1">
    <location>
        <begin position="291"/>
        <end position="301"/>
    </location>
</feature>
<keyword evidence="2" id="KW-0812">Transmembrane</keyword>
<feature type="region of interest" description="Disordered" evidence="1">
    <location>
        <begin position="106"/>
        <end position="180"/>
    </location>
</feature>
<reference evidence="3" key="1">
    <citation type="journal article" date="2020" name="Stud. Mycol.">
        <title>101 Dothideomycetes genomes: a test case for predicting lifestyles and emergence of pathogens.</title>
        <authorList>
            <person name="Haridas S."/>
            <person name="Albert R."/>
            <person name="Binder M."/>
            <person name="Bloem J."/>
            <person name="Labutti K."/>
            <person name="Salamov A."/>
            <person name="Andreopoulos B."/>
            <person name="Baker S."/>
            <person name="Barry K."/>
            <person name="Bills G."/>
            <person name="Bluhm B."/>
            <person name="Cannon C."/>
            <person name="Castanera R."/>
            <person name="Culley D."/>
            <person name="Daum C."/>
            <person name="Ezra D."/>
            <person name="Gonzalez J."/>
            <person name="Henrissat B."/>
            <person name="Kuo A."/>
            <person name="Liang C."/>
            <person name="Lipzen A."/>
            <person name="Lutzoni F."/>
            <person name="Magnuson J."/>
            <person name="Mondo S."/>
            <person name="Nolan M."/>
            <person name="Ohm R."/>
            <person name="Pangilinan J."/>
            <person name="Park H.-J."/>
            <person name="Ramirez L."/>
            <person name="Alfaro M."/>
            <person name="Sun H."/>
            <person name="Tritt A."/>
            <person name="Yoshinaga Y."/>
            <person name="Zwiers L.-H."/>
            <person name="Turgeon B."/>
            <person name="Goodwin S."/>
            <person name="Spatafora J."/>
            <person name="Crous P."/>
            <person name="Grigoriev I."/>
        </authorList>
    </citation>
    <scope>NUCLEOTIDE SEQUENCE</scope>
    <source>
        <strain evidence="3">CBS 122681</strain>
    </source>
</reference>
<evidence type="ECO:0000313" key="4">
    <source>
        <dbReference type="Proteomes" id="UP000799324"/>
    </source>
</evidence>
<name>A0A6A6T8M8_9PLEO</name>
<feature type="compositionally biased region" description="Low complexity" evidence="1">
    <location>
        <begin position="106"/>
        <end position="122"/>
    </location>
</feature>
<dbReference type="AlphaFoldDB" id="A0A6A6T8M8"/>
<feature type="region of interest" description="Disordered" evidence="1">
    <location>
        <begin position="277"/>
        <end position="301"/>
    </location>
</feature>
<proteinExistence type="predicted"/>
<sequence>MFHRQAASSSNVLTVGVQVVATIDPSGNTVVQGTVTNAVPSVPAVPTVPLPSVPSVPAFPSDLTVPAYPWPSGVSVSTGQSTTQPASSIPLSITLSGATTPLPTLLSSSSAANSTSTISSKTRLPFHRAPTDPFPGSTSSSSFFFATTSTRSSTSRSSTSTSTSSRLSSSSSSTSTSSSRLSASLSSSSLVSTSASATAAAFTSAGPGGGGGGANPASTAASPTGTNAVTGAAADNDGPLGTPQVVGSVVGSLAGAAILLALILFLLRRHKQKQRGGALQLSGADVGDNQPIASSGQQMATRSSVVPSSAVAFFNRFSGASRSTADTSTTAERGFQRISGRKLPSAFSEGMTSEQFARGQGTLSGSSFYTDDQGFYGGPGDLAAAAAANKEFGKETGEPSATGAMGRKERIMPSPARTPVIHHPDDAPTWGTSRNGGGSTLSPPVSPNPDHPAIGTLGRSHPSHDGSRSSRFTENV</sequence>
<evidence type="ECO:0000256" key="1">
    <source>
        <dbReference type="SAM" id="MobiDB-lite"/>
    </source>
</evidence>
<feature type="transmembrane region" description="Helical" evidence="2">
    <location>
        <begin position="245"/>
        <end position="267"/>
    </location>
</feature>
<keyword evidence="4" id="KW-1185">Reference proteome</keyword>
<feature type="region of interest" description="Disordered" evidence="1">
    <location>
        <begin position="391"/>
        <end position="476"/>
    </location>
</feature>